<dbReference type="InterPro" id="IPR027417">
    <property type="entry name" value="P-loop_NTPase"/>
</dbReference>
<organism evidence="3 4">
    <name type="scientific">Carpinus fangiana</name>
    <dbReference type="NCBI Taxonomy" id="176857"/>
    <lineage>
        <taxon>Eukaryota</taxon>
        <taxon>Viridiplantae</taxon>
        <taxon>Streptophyta</taxon>
        <taxon>Embryophyta</taxon>
        <taxon>Tracheophyta</taxon>
        <taxon>Spermatophyta</taxon>
        <taxon>Magnoliopsida</taxon>
        <taxon>eudicotyledons</taxon>
        <taxon>Gunneridae</taxon>
        <taxon>Pentapetalae</taxon>
        <taxon>rosids</taxon>
        <taxon>fabids</taxon>
        <taxon>Fagales</taxon>
        <taxon>Betulaceae</taxon>
        <taxon>Carpinus</taxon>
    </lineage>
</organism>
<keyword evidence="1" id="KW-0611">Plant defense</keyword>
<dbReference type="InterPro" id="IPR002182">
    <property type="entry name" value="NB-ARC"/>
</dbReference>
<gene>
    <name evidence="3" type="ORF">FH972_017207</name>
</gene>
<evidence type="ECO:0000313" key="3">
    <source>
        <dbReference type="EMBL" id="KAE8099207.1"/>
    </source>
</evidence>
<dbReference type="Gene3D" id="3.40.50.300">
    <property type="entry name" value="P-loop containing nucleotide triphosphate hydrolases"/>
    <property type="match status" value="1"/>
</dbReference>
<protein>
    <recommendedName>
        <fullName evidence="2">NB-ARC domain-containing protein</fullName>
    </recommendedName>
</protein>
<accession>A0A5N6RL78</accession>
<dbReference type="InterPro" id="IPR032675">
    <property type="entry name" value="LRR_dom_sf"/>
</dbReference>
<dbReference type="PANTHER" id="PTHR36766">
    <property type="entry name" value="PLANT BROAD-SPECTRUM MILDEW RESISTANCE PROTEIN RPW8"/>
    <property type="match status" value="1"/>
</dbReference>
<name>A0A5N6RL78_9ROSI</name>
<dbReference type="OrthoDB" id="598235at2759"/>
<dbReference type="GO" id="GO:0043531">
    <property type="term" value="F:ADP binding"/>
    <property type="evidence" value="ECO:0007669"/>
    <property type="project" value="InterPro"/>
</dbReference>
<keyword evidence="4" id="KW-1185">Reference proteome</keyword>
<dbReference type="AlphaFoldDB" id="A0A5N6RL78"/>
<reference evidence="3 4" key="1">
    <citation type="submission" date="2019-06" db="EMBL/GenBank/DDBJ databases">
        <title>A chromosomal-level reference genome of Carpinus fangiana (Coryloideae, Betulaceae).</title>
        <authorList>
            <person name="Yang X."/>
            <person name="Wang Z."/>
            <person name="Zhang L."/>
            <person name="Hao G."/>
            <person name="Liu J."/>
            <person name="Yang Y."/>
        </authorList>
    </citation>
    <scope>NUCLEOTIDE SEQUENCE [LARGE SCALE GENOMIC DNA]</scope>
    <source>
        <strain evidence="3">Cfa_2016G</strain>
        <tissue evidence="3">Leaf</tissue>
    </source>
</reference>
<evidence type="ECO:0000313" key="4">
    <source>
        <dbReference type="Proteomes" id="UP000327013"/>
    </source>
</evidence>
<dbReference type="PANTHER" id="PTHR36766:SF63">
    <property type="entry name" value="NB-ARC DOMAIN-CONTAINING PROTEIN"/>
    <property type="match status" value="1"/>
</dbReference>
<dbReference type="EMBL" id="CM017327">
    <property type="protein sequence ID" value="KAE8099207.1"/>
    <property type="molecule type" value="Genomic_DNA"/>
</dbReference>
<dbReference type="GO" id="GO:0006952">
    <property type="term" value="P:defense response"/>
    <property type="evidence" value="ECO:0007669"/>
    <property type="project" value="UniProtKB-KW"/>
</dbReference>
<evidence type="ECO:0000259" key="2">
    <source>
        <dbReference type="Pfam" id="PF00931"/>
    </source>
</evidence>
<dbReference type="Gene3D" id="3.80.10.10">
    <property type="entry name" value="Ribonuclease Inhibitor"/>
    <property type="match status" value="1"/>
</dbReference>
<dbReference type="Pfam" id="PF00931">
    <property type="entry name" value="NB-ARC"/>
    <property type="match status" value="1"/>
</dbReference>
<proteinExistence type="predicted"/>
<dbReference type="SUPFAM" id="SSF52540">
    <property type="entry name" value="P-loop containing nucleoside triphosphate hydrolases"/>
    <property type="match status" value="1"/>
</dbReference>
<sequence>MSKQIYQAKERQIDMTDEIILISQLRKCLQQKGYVMVFDDVWKTEFWEIVKHALPCNDRGSRIIIITRSDLIGVSCKESLSDQVPKLQPLSEDKGLGIVLWKGISIQVSGVLSQRVGEAVNEHYAITCRGKSSWCWFINRAGKVEPVEDAWNFKYGSKKNGMDLCASLQNMVQLKGYDGEGLHFEEGGFQKLKRLTLKNLNRLKMVEIDRGSLPVLEQLQIGPCPQMKVPSGIQHLKSLKFLDFYEMQREFVLHLQPNRGKDYWKVNKVITICFSYKIKGEQYQIYKLGEYLWIAI</sequence>
<feature type="domain" description="NB-ARC" evidence="2">
    <location>
        <begin position="9"/>
        <end position="98"/>
    </location>
</feature>
<evidence type="ECO:0000256" key="1">
    <source>
        <dbReference type="ARBA" id="ARBA00022821"/>
    </source>
</evidence>
<dbReference type="Proteomes" id="UP000327013">
    <property type="component" value="Chromosome 7"/>
</dbReference>